<dbReference type="AlphaFoldDB" id="A0A1X4XX75"/>
<keyword evidence="2" id="KW-1185">Reference proteome</keyword>
<gene>
    <name evidence="1" type="ORF">DESAMIL20_1692</name>
</gene>
<dbReference type="Proteomes" id="UP000194141">
    <property type="component" value="Unassembled WGS sequence"/>
</dbReference>
<sequence length="38" mass="4204">MGTIRENINTMIANAIKIPKREESHIGTPIRLVSLTKG</sequence>
<evidence type="ECO:0000313" key="2">
    <source>
        <dbReference type="Proteomes" id="UP000194141"/>
    </source>
</evidence>
<accession>A0A1X4XX75</accession>
<name>A0A1X4XX75_9BACT</name>
<reference evidence="1 2" key="1">
    <citation type="journal article" date="2017" name="Front. Microbiol.">
        <title>Genome Sequence of Desulfurella amilsii Strain TR1 and Comparative Genomics of Desulfurellaceae Family.</title>
        <authorList>
            <person name="Florentino A.P."/>
            <person name="Stams A.J."/>
            <person name="Sanchez-Andrea I."/>
        </authorList>
    </citation>
    <scope>NUCLEOTIDE SEQUENCE [LARGE SCALE GENOMIC DNA]</scope>
    <source>
        <strain evidence="1 2">TR1</strain>
    </source>
</reference>
<dbReference type="EMBL" id="MDSU01000018">
    <property type="protein sequence ID" value="OSS42139.1"/>
    <property type="molecule type" value="Genomic_DNA"/>
</dbReference>
<dbReference type="STRING" id="1562698.DESAMIL20_1692"/>
<protein>
    <submittedName>
        <fullName evidence="1">Uncharacterized protein</fullName>
    </submittedName>
</protein>
<evidence type="ECO:0000313" key="1">
    <source>
        <dbReference type="EMBL" id="OSS42139.1"/>
    </source>
</evidence>
<comment type="caution">
    <text evidence="1">The sequence shown here is derived from an EMBL/GenBank/DDBJ whole genome shotgun (WGS) entry which is preliminary data.</text>
</comment>
<proteinExistence type="predicted"/>
<organism evidence="1 2">
    <name type="scientific">Desulfurella amilsii</name>
    <dbReference type="NCBI Taxonomy" id="1562698"/>
    <lineage>
        <taxon>Bacteria</taxon>
        <taxon>Pseudomonadati</taxon>
        <taxon>Campylobacterota</taxon>
        <taxon>Desulfurellia</taxon>
        <taxon>Desulfurellales</taxon>
        <taxon>Desulfurellaceae</taxon>
        <taxon>Desulfurella</taxon>
    </lineage>
</organism>